<gene>
    <name evidence="4" type="primary">GGT1</name>
    <name evidence="4" type="ORF">ECANGB1_308</name>
</gene>
<dbReference type="GO" id="GO:0006751">
    <property type="term" value="P:glutathione catabolic process"/>
    <property type="evidence" value="ECO:0007669"/>
    <property type="project" value="UniProtKB-UniRule"/>
</dbReference>
<keyword evidence="3" id="KW-0808">Transferase</keyword>
<evidence type="ECO:0000256" key="3">
    <source>
        <dbReference type="RuleBase" id="RU368068"/>
    </source>
</evidence>
<keyword evidence="3" id="KW-0012">Acyltransferase</keyword>
<accession>A0A1Y1S872</accession>
<keyword evidence="3" id="KW-0378">Hydrolase</keyword>
<dbReference type="Proteomes" id="UP000192639">
    <property type="component" value="Unassembled WGS sequence"/>
</dbReference>
<dbReference type="EC" id="3.4.19.13" evidence="3"/>
<feature type="active site" description="Nucleophile" evidence="1">
    <location>
        <position position="391"/>
    </location>
</feature>
<reference evidence="4 5" key="1">
    <citation type="journal article" date="2017" name="Environ. Microbiol.">
        <title>Decay of the glycolytic pathway and adaptation to intranuclear parasitism within Enterocytozoonidae microsporidia.</title>
        <authorList>
            <person name="Wiredu Boakye D."/>
            <person name="Jaroenlak P."/>
            <person name="Prachumwat A."/>
            <person name="Williams T.A."/>
            <person name="Bateman K.S."/>
            <person name="Itsathitphaisarn O."/>
            <person name="Sritunyalucksana K."/>
            <person name="Paszkiewicz K.H."/>
            <person name="Moore K.A."/>
            <person name="Stentiford G.D."/>
            <person name="Williams B.A."/>
        </authorList>
    </citation>
    <scope>NUCLEOTIDE SEQUENCE [LARGE SCALE GENOMIC DNA]</scope>
    <source>
        <strain evidence="4 5">GB1</strain>
    </source>
</reference>
<dbReference type="EC" id="2.3.2.2" evidence="3"/>
<dbReference type="GO" id="GO:0103068">
    <property type="term" value="F:leukotriene C4 gamma-glutamyl transferase activity"/>
    <property type="evidence" value="ECO:0007669"/>
    <property type="project" value="UniProtKB-EC"/>
</dbReference>
<proteinExistence type="predicted"/>
<feature type="binding site" evidence="2">
    <location>
        <begin position="461"/>
        <end position="462"/>
    </location>
    <ligand>
        <name>L-glutamate</name>
        <dbReference type="ChEBI" id="CHEBI:29985"/>
    </ligand>
</feature>
<evidence type="ECO:0000313" key="5">
    <source>
        <dbReference type="Proteomes" id="UP000192639"/>
    </source>
</evidence>
<dbReference type="Gene3D" id="3.60.20.40">
    <property type="match status" value="1"/>
</dbReference>
<dbReference type="PANTHER" id="PTHR11686:SF9">
    <property type="entry name" value="RE13973P"/>
    <property type="match status" value="1"/>
</dbReference>
<dbReference type="Gene3D" id="1.10.246.130">
    <property type="match status" value="1"/>
</dbReference>
<comment type="catalytic activity">
    <reaction evidence="3">
        <text>glutathione + H2O = L-cysteinylglycine + L-glutamate</text>
        <dbReference type="Rhea" id="RHEA:28807"/>
        <dbReference type="ChEBI" id="CHEBI:15377"/>
        <dbReference type="ChEBI" id="CHEBI:29985"/>
        <dbReference type="ChEBI" id="CHEBI:57925"/>
        <dbReference type="ChEBI" id="CHEBI:61694"/>
        <dbReference type="EC" id="3.4.19.13"/>
    </reaction>
</comment>
<feature type="binding site" evidence="2">
    <location>
        <position position="117"/>
    </location>
    <ligand>
        <name>L-glutamate</name>
        <dbReference type="ChEBI" id="CHEBI:29985"/>
    </ligand>
</feature>
<evidence type="ECO:0000256" key="1">
    <source>
        <dbReference type="PIRSR" id="PIRSR600101-1"/>
    </source>
</evidence>
<dbReference type="AlphaFoldDB" id="A0A1Y1S872"/>
<sequence>MDGLLILGNFLVDLEQNIGNKTRLVSARSIFKDICKTNAPMLIKSKKQTFYKEAVNTECEIASAVGENILKKGGNAADAAIATAIAIGTVNSFSAGIGGGGFLMIKNGEDAEFIDFRETAPLAATEAYYADHPDHLRTTLKSTLVPGEIKGLHLLHKRHGRLPWAVLLEEPIEMCENGIRVSLLLSLKLQNNKEAVLNDPGFREIYTKNGKLREEGDVIYRKNLGQTLRKVAADPDTFYKGEVADRIAEFHQKNGGFITKEDLVKYEAKIRPVYKSKFKEYTVYTASLPTSGPFVALALNILQLFDLKEFYKKLNVNNEFYVFHFLIEIFKFMFMHRGDVEDPDEMKEPSEVEKLYRSEEFAADLFKKITFDRPLERKTIQHSEFKEDHGTTHMNILDSQGMAVLITTTVNLEFGSIVMDPISGIIYNNTMDDFALPSVPNAYELETPGTNRIKPGKRPFSSIAPTILESENSLLLIGAAGGTKIPTSIVSTILFFYLTNDLHKAITLPRIHDQLMPSTTFVESTFPYIITEQLKQLGHDIKVCLNIGTFTSVNGICARRTEKGFVIEAASDLRKLGHSCGL</sequence>
<dbReference type="VEuPathDB" id="MicrosporidiaDB:ECANGB1_308"/>
<dbReference type="PRINTS" id="PR01210">
    <property type="entry name" value="GGTRANSPTASE"/>
</dbReference>
<dbReference type="GO" id="GO:0005886">
    <property type="term" value="C:plasma membrane"/>
    <property type="evidence" value="ECO:0007669"/>
    <property type="project" value="TreeGrafter"/>
</dbReference>
<dbReference type="EMBL" id="LWDP01000013">
    <property type="protein sequence ID" value="ORD94641.1"/>
    <property type="molecule type" value="Genomic_DNA"/>
</dbReference>
<comment type="catalytic activity">
    <reaction evidence="3">
        <text>an S-substituted glutathione + H2O = an S-substituted L-cysteinylglycine + L-glutamate</text>
        <dbReference type="Rhea" id="RHEA:59468"/>
        <dbReference type="ChEBI" id="CHEBI:15377"/>
        <dbReference type="ChEBI" id="CHEBI:29985"/>
        <dbReference type="ChEBI" id="CHEBI:90779"/>
        <dbReference type="ChEBI" id="CHEBI:143103"/>
        <dbReference type="EC" id="3.4.19.13"/>
    </reaction>
</comment>
<comment type="function">
    <text evidence="3">Cleaves the gamma-glutamyl peptide bond of glutathione and glutathione conjugates.</text>
</comment>
<organism evidence="4 5">
    <name type="scientific">Enterospora canceri</name>
    <dbReference type="NCBI Taxonomy" id="1081671"/>
    <lineage>
        <taxon>Eukaryota</taxon>
        <taxon>Fungi</taxon>
        <taxon>Fungi incertae sedis</taxon>
        <taxon>Microsporidia</taxon>
        <taxon>Enterocytozoonidae</taxon>
        <taxon>Enterospora</taxon>
    </lineage>
</organism>
<keyword evidence="5" id="KW-1185">Reference proteome</keyword>
<feature type="binding site" evidence="2">
    <location>
        <position position="433"/>
    </location>
    <ligand>
        <name>L-glutamate</name>
        <dbReference type="ChEBI" id="CHEBI:29985"/>
    </ligand>
</feature>
<protein>
    <recommendedName>
        <fullName evidence="3">Glutathione hydrolase</fullName>
        <ecNumber evidence="3">2.3.2.2</ecNumber>
        <ecNumber evidence="3">3.4.19.13</ecNumber>
    </recommendedName>
    <alternativeName>
        <fullName evidence="3">Gamma-glutamyltransferase</fullName>
    </alternativeName>
    <alternativeName>
        <fullName evidence="3">Gamma-glutamyltranspeptidase</fullName>
    </alternativeName>
</protein>
<evidence type="ECO:0000256" key="2">
    <source>
        <dbReference type="PIRSR" id="PIRSR600101-2"/>
    </source>
</evidence>
<feature type="binding site" evidence="2">
    <location>
        <begin position="409"/>
        <end position="411"/>
    </location>
    <ligand>
        <name>L-glutamate</name>
        <dbReference type="ChEBI" id="CHEBI:29985"/>
    </ligand>
</feature>
<feature type="binding site" evidence="2">
    <location>
        <position position="482"/>
    </location>
    <ligand>
        <name>L-glutamate</name>
        <dbReference type="ChEBI" id="CHEBI:29985"/>
    </ligand>
</feature>
<comment type="catalytic activity">
    <reaction evidence="3">
        <text>an N-terminal (5-L-glutamyl)-[peptide] + an alpha-amino acid = 5-L-glutamyl amino acid + an N-terminal L-alpha-aminoacyl-[peptide]</text>
        <dbReference type="Rhea" id="RHEA:23904"/>
        <dbReference type="Rhea" id="RHEA-COMP:9780"/>
        <dbReference type="Rhea" id="RHEA-COMP:9795"/>
        <dbReference type="ChEBI" id="CHEBI:77644"/>
        <dbReference type="ChEBI" id="CHEBI:78597"/>
        <dbReference type="ChEBI" id="CHEBI:78599"/>
        <dbReference type="ChEBI" id="CHEBI:78608"/>
        <dbReference type="EC" id="2.3.2.2"/>
    </reaction>
</comment>
<dbReference type="InterPro" id="IPR043138">
    <property type="entry name" value="GGT_lsub"/>
</dbReference>
<comment type="pathway">
    <text evidence="3">Sulfur metabolism; glutathione metabolism.</text>
</comment>
<dbReference type="InterPro" id="IPR043137">
    <property type="entry name" value="GGT_ssub_C"/>
</dbReference>
<name>A0A1Y1S872_9MICR</name>
<dbReference type="InterPro" id="IPR029055">
    <property type="entry name" value="Ntn_hydrolases_N"/>
</dbReference>
<dbReference type="GO" id="GO:0036374">
    <property type="term" value="F:glutathione hydrolase activity"/>
    <property type="evidence" value="ECO:0007669"/>
    <property type="project" value="UniProtKB-UniRule"/>
</dbReference>
<dbReference type="Pfam" id="PF01019">
    <property type="entry name" value="G_glu_transpept"/>
    <property type="match status" value="1"/>
</dbReference>
<dbReference type="UniPathway" id="UPA00204"/>
<evidence type="ECO:0000313" key="4">
    <source>
        <dbReference type="EMBL" id="ORD94641.1"/>
    </source>
</evidence>
<dbReference type="InterPro" id="IPR000101">
    <property type="entry name" value="GGT_peptidase"/>
</dbReference>
<comment type="caution">
    <text evidence="4">The sequence shown here is derived from an EMBL/GenBank/DDBJ whole genome shotgun (WGS) entry which is preliminary data.</text>
</comment>
<dbReference type="PANTHER" id="PTHR11686">
    <property type="entry name" value="GAMMA GLUTAMYL TRANSPEPTIDASE"/>
    <property type="match status" value="1"/>
</dbReference>
<dbReference type="SUPFAM" id="SSF56235">
    <property type="entry name" value="N-terminal nucleophile aminohydrolases (Ntn hydrolases)"/>
    <property type="match status" value="1"/>
</dbReference>
<dbReference type="OrthoDB" id="1081007at2759"/>